<dbReference type="Proteomes" id="UP000239089">
    <property type="component" value="Unassembled WGS sequence"/>
</dbReference>
<keyword evidence="1" id="KW-0805">Transcription regulation</keyword>
<evidence type="ECO:0000256" key="2">
    <source>
        <dbReference type="ARBA" id="ARBA00023125"/>
    </source>
</evidence>
<protein>
    <submittedName>
        <fullName evidence="4">Uncharacterized protein</fullName>
    </submittedName>
</protein>
<dbReference type="SUPFAM" id="SSF46689">
    <property type="entry name" value="Homeodomain-like"/>
    <property type="match status" value="1"/>
</dbReference>
<dbReference type="EMBL" id="NHSJ01000005">
    <property type="protein sequence ID" value="PPQ34074.1"/>
    <property type="molecule type" value="Genomic_DNA"/>
</dbReference>
<dbReference type="InterPro" id="IPR050109">
    <property type="entry name" value="HTH-type_TetR-like_transc_reg"/>
</dbReference>
<comment type="caution">
    <text evidence="4">The sequence shown here is derived from an EMBL/GenBank/DDBJ whole genome shotgun (WGS) entry which is preliminary data.</text>
</comment>
<reference evidence="4 5" key="1">
    <citation type="journal article" date="2018" name="Arch. Microbiol.">
        <title>New insights into the metabolic potential of the phototrophic purple bacterium Rhodopila globiformis DSM 161(T) from its draft genome sequence and evidence for a vanadium-dependent nitrogenase.</title>
        <authorList>
            <person name="Imhoff J.F."/>
            <person name="Rahn T."/>
            <person name="Kunzel S."/>
            <person name="Neulinger S.C."/>
        </authorList>
    </citation>
    <scope>NUCLEOTIDE SEQUENCE [LARGE SCALE GENOMIC DNA]</scope>
    <source>
        <strain evidence="4 5">DSM 16996</strain>
    </source>
</reference>
<dbReference type="InterPro" id="IPR001647">
    <property type="entry name" value="HTH_TetR"/>
</dbReference>
<dbReference type="SUPFAM" id="SSF48498">
    <property type="entry name" value="Tetracyclin repressor-like, C-terminal domain"/>
    <property type="match status" value="1"/>
</dbReference>
<dbReference type="PRINTS" id="PR00455">
    <property type="entry name" value="HTHTETR"/>
</dbReference>
<accession>A0A2S6NHK2</accession>
<dbReference type="InterPro" id="IPR011075">
    <property type="entry name" value="TetR_C"/>
</dbReference>
<keyword evidence="5" id="KW-1185">Reference proteome</keyword>
<dbReference type="RefSeq" id="WP_104505881.1">
    <property type="nucleotide sequence ID" value="NZ_JACIGC010000063.1"/>
</dbReference>
<gene>
    <name evidence="4" type="ORF">CCR94_00165</name>
</gene>
<dbReference type="GO" id="GO:0003700">
    <property type="term" value="F:DNA-binding transcription factor activity"/>
    <property type="evidence" value="ECO:0007669"/>
    <property type="project" value="TreeGrafter"/>
</dbReference>
<evidence type="ECO:0000313" key="5">
    <source>
        <dbReference type="Proteomes" id="UP000239089"/>
    </source>
</evidence>
<dbReference type="PANTHER" id="PTHR30055:SF148">
    <property type="entry name" value="TETR-FAMILY TRANSCRIPTIONAL REGULATOR"/>
    <property type="match status" value="1"/>
</dbReference>
<organism evidence="4 5">
    <name type="scientific">Rhodoblastus sphagnicola</name>
    <dbReference type="NCBI Taxonomy" id="333368"/>
    <lineage>
        <taxon>Bacteria</taxon>
        <taxon>Pseudomonadati</taxon>
        <taxon>Pseudomonadota</taxon>
        <taxon>Alphaproteobacteria</taxon>
        <taxon>Hyphomicrobiales</taxon>
        <taxon>Rhodoblastaceae</taxon>
        <taxon>Rhodoblastus</taxon>
    </lineage>
</organism>
<name>A0A2S6NHK2_9HYPH</name>
<dbReference type="PANTHER" id="PTHR30055">
    <property type="entry name" value="HTH-TYPE TRANSCRIPTIONAL REGULATOR RUTR"/>
    <property type="match status" value="1"/>
</dbReference>
<dbReference type="Pfam" id="PF00440">
    <property type="entry name" value="TetR_N"/>
    <property type="match status" value="1"/>
</dbReference>
<dbReference type="GO" id="GO:0000976">
    <property type="term" value="F:transcription cis-regulatory region binding"/>
    <property type="evidence" value="ECO:0007669"/>
    <property type="project" value="TreeGrafter"/>
</dbReference>
<keyword evidence="3" id="KW-0804">Transcription</keyword>
<dbReference type="InterPro" id="IPR009057">
    <property type="entry name" value="Homeodomain-like_sf"/>
</dbReference>
<evidence type="ECO:0000256" key="1">
    <source>
        <dbReference type="ARBA" id="ARBA00023015"/>
    </source>
</evidence>
<evidence type="ECO:0000313" key="4">
    <source>
        <dbReference type="EMBL" id="PPQ34074.1"/>
    </source>
</evidence>
<dbReference type="Pfam" id="PF16859">
    <property type="entry name" value="TetR_C_11"/>
    <property type="match status" value="1"/>
</dbReference>
<evidence type="ECO:0000256" key="3">
    <source>
        <dbReference type="ARBA" id="ARBA00023163"/>
    </source>
</evidence>
<dbReference type="InterPro" id="IPR036271">
    <property type="entry name" value="Tet_transcr_reg_TetR-rel_C_sf"/>
</dbReference>
<dbReference type="OrthoDB" id="9796019at2"/>
<proteinExistence type="predicted"/>
<dbReference type="Gene3D" id="1.10.10.60">
    <property type="entry name" value="Homeodomain-like"/>
    <property type="match status" value="1"/>
</dbReference>
<dbReference type="AlphaFoldDB" id="A0A2S6NHK2"/>
<dbReference type="Gene3D" id="1.10.357.10">
    <property type="entry name" value="Tetracycline Repressor, domain 2"/>
    <property type="match status" value="1"/>
</dbReference>
<sequence length="194" mass="21591">MKDQVVTRRRGAALEAAILDAAWEELLTQGYINFTIEGVAKRAGTSRPVLYRRWPNRVSLATAAIIHFTKANPISVPDMGNVRDELCLLLRKFADRIPPNSTRLFFDVSSDMAAHGDSFTDERFKEKLLGDLINRAVARGEIDENRLTPLVNWVPTGLVLTLTMISGKTPSDEAIAAIVDQVFLPIVSTTERRN</sequence>
<dbReference type="PROSITE" id="PS50977">
    <property type="entry name" value="HTH_TETR_2"/>
    <property type="match status" value="1"/>
</dbReference>
<keyword evidence="2" id="KW-0238">DNA-binding</keyword>